<dbReference type="PANTHER" id="PTHR42879">
    <property type="entry name" value="3-OXOACYL-(ACYL-CARRIER-PROTEIN) REDUCTASE"/>
    <property type="match status" value="1"/>
</dbReference>
<dbReference type="NCBIfam" id="TIGR01963">
    <property type="entry name" value="PHB_DH"/>
    <property type="match status" value="1"/>
</dbReference>
<accession>A0ABS8X5Z2</accession>
<dbReference type="EC" id="1.1.1.30" evidence="3"/>
<dbReference type="PANTHER" id="PTHR42879:SF2">
    <property type="entry name" value="3-OXOACYL-[ACYL-CARRIER-PROTEIN] REDUCTASE FABG"/>
    <property type="match status" value="1"/>
</dbReference>
<protein>
    <submittedName>
        <fullName evidence="3">3-hydroxybutyrate dehydrogenase</fullName>
        <ecNumber evidence="3">1.1.1.30</ecNumber>
    </submittedName>
</protein>
<sequence length="260" mass="27255">MFIGKTALVTGSTSGIGLGIARTLAAQGANIILNGFGDAAAIARLRDELAEQYDVQVRYDGADMSRPEAIEDMMGKALSEFGCIDLLVNNAGIQHVAPVDEFPVDKWYAILAINLSASFHTTRLALPAMKKKGFGRIVNIASAHALVASPYKSAYVTAKHGVAGFTKTVALEVAEGGITVNAVCPGYVLTPLVEQQIPDTAKARGITPDEVVRNVLLAAQPTKKFVTVEQVAALTAFLCSDDAASITGAILPLEGGWTAQ</sequence>
<dbReference type="InterPro" id="IPR050259">
    <property type="entry name" value="SDR"/>
</dbReference>
<keyword evidence="3" id="KW-0560">Oxidoreductase</keyword>
<dbReference type="EMBL" id="JAJTWT010000001">
    <property type="protein sequence ID" value="MCE4535759.1"/>
    <property type="molecule type" value="Genomic_DNA"/>
</dbReference>
<evidence type="ECO:0000256" key="1">
    <source>
        <dbReference type="ARBA" id="ARBA00006484"/>
    </source>
</evidence>
<dbReference type="PRINTS" id="PR00080">
    <property type="entry name" value="SDRFAMILY"/>
</dbReference>
<dbReference type="NCBIfam" id="NF009093">
    <property type="entry name" value="PRK12429.1"/>
    <property type="match status" value="1"/>
</dbReference>
<evidence type="ECO:0000313" key="3">
    <source>
        <dbReference type="EMBL" id="MCE4535759.1"/>
    </source>
</evidence>
<dbReference type="Gene3D" id="3.40.50.720">
    <property type="entry name" value="NAD(P)-binding Rossmann-like Domain"/>
    <property type="match status" value="1"/>
</dbReference>
<evidence type="ECO:0000313" key="4">
    <source>
        <dbReference type="Proteomes" id="UP001201463"/>
    </source>
</evidence>
<keyword evidence="4" id="KW-1185">Reference proteome</keyword>
<dbReference type="GO" id="GO:0003858">
    <property type="term" value="F:3-hydroxybutyrate dehydrogenase activity"/>
    <property type="evidence" value="ECO:0007669"/>
    <property type="project" value="UniProtKB-EC"/>
</dbReference>
<dbReference type="RefSeq" id="WP_233388446.1">
    <property type="nucleotide sequence ID" value="NZ_JAJTWT010000001.1"/>
</dbReference>
<dbReference type="InterPro" id="IPR002347">
    <property type="entry name" value="SDR_fam"/>
</dbReference>
<dbReference type="PRINTS" id="PR00081">
    <property type="entry name" value="GDHRDH"/>
</dbReference>
<organism evidence="3 4">
    <name type="scientific">Pelomonas caseinilytica</name>
    <dbReference type="NCBI Taxonomy" id="2906763"/>
    <lineage>
        <taxon>Bacteria</taxon>
        <taxon>Pseudomonadati</taxon>
        <taxon>Pseudomonadota</taxon>
        <taxon>Betaproteobacteria</taxon>
        <taxon>Burkholderiales</taxon>
        <taxon>Sphaerotilaceae</taxon>
        <taxon>Roseateles</taxon>
    </lineage>
</organism>
<comment type="similarity">
    <text evidence="1 2">Belongs to the short-chain dehydrogenases/reductases (SDR) family.</text>
</comment>
<dbReference type="InterPro" id="IPR036291">
    <property type="entry name" value="NAD(P)-bd_dom_sf"/>
</dbReference>
<dbReference type="PROSITE" id="PS00061">
    <property type="entry name" value="ADH_SHORT"/>
    <property type="match status" value="1"/>
</dbReference>
<reference evidence="3 4" key="1">
    <citation type="submission" date="2021-12" db="EMBL/GenBank/DDBJ databases">
        <title>Genome seq of p7.</title>
        <authorList>
            <person name="Seo T."/>
        </authorList>
    </citation>
    <scope>NUCLEOTIDE SEQUENCE [LARGE SCALE GENOMIC DNA]</scope>
    <source>
        <strain evidence="3 4">P7</strain>
    </source>
</reference>
<dbReference type="InterPro" id="IPR011294">
    <property type="entry name" value="3-OHbutyrate_DH"/>
</dbReference>
<gene>
    <name evidence="3" type="ORF">LXT12_00595</name>
</gene>
<dbReference type="InterPro" id="IPR020904">
    <property type="entry name" value="Sc_DH/Rdtase_CS"/>
</dbReference>
<dbReference type="Pfam" id="PF00106">
    <property type="entry name" value="adh_short"/>
    <property type="match status" value="1"/>
</dbReference>
<comment type="caution">
    <text evidence="3">The sequence shown here is derived from an EMBL/GenBank/DDBJ whole genome shotgun (WGS) entry which is preliminary data.</text>
</comment>
<proteinExistence type="inferred from homology"/>
<dbReference type="SUPFAM" id="SSF51735">
    <property type="entry name" value="NAD(P)-binding Rossmann-fold domains"/>
    <property type="match status" value="1"/>
</dbReference>
<name>A0ABS8X5Z2_9BURK</name>
<dbReference type="Proteomes" id="UP001201463">
    <property type="component" value="Unassembled WGS sequence"/>
</dbReference>
<evidence type="ECO:0000256" key="2">
    <source>
        <dbReference type="RuleBase" id="RU000363"/>
    </source>
</evidence>